<dbReference type="EMBL" id="PFED01000202">
    <property type="protein sequence ID" value="PJE62449.1"/>
    <property type="molecule type" value="Genomic_DNA"/>
</dbReference>
<evidence type="ECO:0000313" key="2">
    <source>
        <dbReference type="Proteomes" id="UP000229554"/>
    </source>
</evidence>
<name>A0A2M8KRB7_9BACT</name>
<proteinExistence type="predicted"/>
<sequence length="130" mass="14987">MKKVYIAARFSDRLLVKKLYVKLEKIGFRIAGDWTENVSRKPYDQYPENTTTNVIKDVQGVQSCDIFIMLTHAEVGSGSSAELGCAVMSYLLRNKPEIYVVGEHMGNNFFYFHPCVKRRKKIEEVFAEIK</sequence>
<accession>A0A2M8KRB7</accession>
<evidence type="ECO:0000313" key="1">
    <source>
        <dbReference type="EMBL" id="PJE62449.1"/>
    </source>
</evidence>
<dbReference type="Proteomes" id="UP000229554">
    <property type="component" value="Unassembled WGS sequence"/>
</dbReference>
<dbReference type="SUPFAM" id="SSF52309">
    <property type="entry name" value="N-(deoxy)ribosyltransferase-like"/>
    <property type="match status" value="1"/>
</dbReference>
<organism evidence="1 2">
    <name type="scientific">Candidatus Roizmanbacteria bacterium CG10_big_fil_rev_8_21_14_0_10_39_6</name>
    <dbReference type="NCBI Taxonomy" id="1974853"/>
    <lineage>
        <taxon>Bacteria</taxon>
        <taxon>Candidatus Roizmaniibacteriota</taxon>
    </lineage>
</organism>
<comment type="caution">
    <text evidence="1">The sequence shown here is derived from an EMBL/GenBank/DDBJ whole genome shotgun (WGS) entry which is preliminary data.</text>
</comment>
<evidence type="ECO:0008006" key="3">
    <source>
        <dbReference type="Google" id="ProtNLM"/>
    </source>
</evidence>
<dbReference type="Gene3D" id="3.40.50.450">
    <property type="match status" value="1"/>
</dbReference>
<dbReference type="AlphaFoldDB" id="A0A2M8KRB7"/>
<gene>
    <name evidence="1" type="ORF">COU88_04950</name>
</gene>
<protein>
    <recommendedName>
        <fullName evidence="3">Nucleoside 2-deoxyribosyltransferase</fullName>
    </recommendedName>
</protein>
<reference evidence="2" key="1">
    <citation type="submission" date="2017-09" db="EMBL/GenBank/DDBJ databases">
        <title>Depth-based differentiation of microbial function through sediment-hosted aquifers and enrichment of novel symbionts in the deep terrestrial subsurface.</title>
        <authorList>
            <person name="Probst A.J."/>
            <person name="Ladd B."/>
            <person name="Jarett J.K."/>
            <person name="Geller-Mcgrath D.E."/>
            <person name="Sieber C.M.K."/>
            <person name="Emerson J.B."/>
            <person name="Anantharaman K."/>
            <person name="Thomas B.C."/>
            <person name="Malmstrom R."/>
            <person name="Stieglmeier M."/>
            <person name="Klingl A."/>
            <person name="Woyke T."/>
            <person name="Ryan C.M."/>
            <person name="Banfield J.F."/>
        </authorList>
    </citation>
    <scope>NUCLEOTIDE SEQUENCE [LARGE SCALE GENOMIC DNA]</scope>
</reference>